<evidence type="ECO:0000256" key="6">
    <source>
        <dbReference type="ARBA" id="ARBA00023141"/>
    </source>
</evidence>
<organism evidence="11 12">
    <name type="scientific">Striga asiatica</name>
    <name type="common">Asiatic witchweed</name>
    <name type="synonym">Buchnera asiatica</name>
    <dbReference type="NCBI Taxonomy" id="4170"/>
    <lineage>
        <taxon>Eukaryota</taxon>
        <taxon>Viridiplantae</taxon>
        <taxon>Streptophyta</taxon>
        <taxon>Embryophyta</taxon>
        <taxon>Tracheophyta</taxon>
        <taxon>Spermatophyta</taxon>
        <taxon>Magnoliopsida</taxon>
        <taxon>eudicotyledons</taxon>
        <taxon>Gunneridae</taxon>
        <taxon>Pentapetalae</taxon>
        <taxon>asterids</taxon>
        <taxon>lamiids</taxon>
        <taxon>Lamiales</taxon>
        <taxon>Orobanchaceae</taxon>
        <taxon>Buchnereae</taxon>
        <taxon>Striga</taxon>
    </lineage>
</organism>
<sequence length="1101" mass="121258">MASYLAAKHFVGCPPSSDGLARRLGSLQSPQALPSPSIQLPSRRSRCKRFEIQASGSTYGNYFRVTTFGESHGGGVGCVIDGCPPRLPLSEEDMQVDLDRRRPGQSRITTPRKETDTCKIASGIADGFTTGSPIKVEVPNTDQRGHDYSEMSQAYRPSHADATYDFKYGVRSVQGGGRSSARETIGRVAAGAVAKKILKQYAGTEILAYVSQVHNVVLPENLVDNENVTLDQIESNIVRCPNPEYAEKMISAIDAVRVRGDSVGGVVTCIVRNVPRGLGSPVFDKLEAELAKAVMSLPATKGFEFGSGFAGTFMTGSEHNDEFYMDEQGRIRTKTNRSGGIQGGISNGETINMRIAFKPTSTISKKQHTVTRDRHDTELIARGRHDPCVVPRAVPMVEAMVALVLVDQLMAQYAQCMLFPINPALQEPLQLPKNEQAQHFIIFLVHTHTSNLSMTTTNPTFAVMASYLDAKHFVGGPPSSDGLARRLDSLQSPSIQLPSRRSRHKRFEIQASGNTYGNYFRVTTFGESHGGGVGCVIDGCPPRLPLSEEDMQVDLDRRRPGQSRITTTRKETDTCKIASGIADGFTTGSPIKVEVPNTDQREHYYSEMSQAYRPSHADATYDFKYGVRSVQGGGRSSARETIGRVAAGAVAKKILKQCAGTEILAYVSQVHNVVLPENLVDSENVTVDQIESNIVRCPNPEYAEKMIAAIDAVRVKGDSVGGVVTCVVRNVPRGLGSPVFDKLEAELAKAVMSVPATIGFEFGSGFAGTFMTGSEHNDEFYMDEQGRIRTKTNRSGGVQGGISNGETINMRIAFKPTPTIFKKQHTVTRDKHDTELIVRGRHDPCVVSRAVPIVEAMVALVLVDQLMAQYAQCMLFPINPALQEPLQLPKYEQAESSIRREGYLIAVNNGKQETGDGKTKPREMKAAEKYLGDEHRHLTITCWSHFVISPAMVNYWKSKVLPKIKKAFENPKKAAAAEACKAFDEAKEQYSKELDEKKTELQPKVVEIYEASSTEIKNFRVRNQFAKRLLKWGQHTWWARSLVKEEEEEKKVEPPKTEPAAEEAKNIVEEKNIVEKEESAPSVEKDKAPAKPEEEEETPKP</sequence>
<accession>A0A5A7QUA9</accession>
<comment type="catalytic activity">
    <reaction evidence="1 9">
        <text>5-O-(1-carboxyvinyl)-3-phosphoshikimate = chorismate + phosphate</text>
        <dbReference type="Rhea" id="RHEA:21020"/>
        <dbReference type="ChEBI" id="CHEBI:29748"/>
        <dbReference type="ChEBI" id="CHEBI:43474"/>
        <dbReference type="ChEBI" id="CHEBI:57701"/>
        <dbReference type="EC" id="4.2.3.5"/>
    </reaction>
</comment>
<dbReference type="PANTHER" id="PTHR21085">
    <property type="entry name" value="CHORISMATE SYNTHASE"/>
    <property type="match status" value="1"/>
</dbReference>
<name>A0A5A7QUA9_STRAF</name>
<evidence type="ECO:0000256" key="3">
    <source>
        <dbReference type="ARBA" id="ARBA00008014"/>
    </source>
</evidence>
<feature type="compositionally biased region" description="Basic and acidic residues" evidence="10">
    <location>
        <begin position="1062"/>
        <end position="1101"/>
    </location>
</feature>
<dbReference type="OrthoDB" id="1721239at2759"/>
<evidence type="ECO:0000256" key="2">
    <source>
        <dbReference type="ARBA" id="ARBA00005044"/>
    </source>
</evidence>
<proteinExistence type="inferred from homology"/>
<dbReference type="EC" id="4.2.3.5" evidence="4 9"/>
<protein>
    <recommendedName>
        <fullName evidence="4 9">Chorismate synthase</fullName>
        <ecNumber evidence="4 9">4.2.3.5</ecNumber>
    </recommendedName>
</protein>
<dbReference type="Proteomes" id="UP000325081">
    <property type="component" value="Unassembled WGS sequence"/>
</dbReference>
<keyword evidence="5 9" id="KW-0028">Amino-acid biosynthesis</keyword>
<dbReference type="Gene3D" id="3.60.150.10">
    <property type="entry name" value="Chorismate synthase AroC"/>
    <property type="match status" value="2"/>
</dbReference>
<dbReference type="NCBIfam" id="TIGR00033">
    <property type="entry name" value="aroC"/>
    <property type="match status" value="2"/>
</dbReference>
<dbReference type="PROSITE" id="PS00787">
    <property type="entry name" value="CHORISMATE_SYNTHASE_1"/>
    <property type="match status" value="2"/>
</dbReference>
<comment type="function">
    <text evidence="8">Catalyzes the last common step of the biosynthesis of aromatic amino acids, produced via the shikimic acid pathway.</text>
</comment>
<evidence type="ECO:0000256" key="1">
    <source>
        <dbReference type="ARBA" id="ARBA00001852"/>
    </source>
</evidence>
<dbReference type="HAMAP" id="MF_00300">
    <property type="entry name" value="Chorismate_synth"/>
    <property type="match status" value="2"/>
</dbReference>
<dbReference type="GO" id="GO:0009073">
    <property type="term" value="P:aromatic amino acid family biosynthetic process"/>
    <property type="evidence" value="ECO:0007669"/>
    <property type="project" value="UniProtKB-KW"/>
</dbReference>
<dbReference type="PANTHER" id="PTHR21085:SF0">
    <property type="entry name" value="CHORISMATE SYNTHASE"/>
    <property type="match status" value="1"/>
</dbReference>
<dbReference type="EMBL" id="BKCP01008404">
    <property type="protein sequence ID" value="GER48933.1"/>
    <property type="molecule type" value="Genomic_DNA"/>
</dbReference>
<dbReference type="GO" id="GO:0010181">
    <property type="term" value="F:FMN binding"/>
    <property type="evidence" value="ECO:0007669"/>
    <property type="project" value="TreeGrafter"/>
</dbReference>
<dbReference type="InterPro" id="IPR035904">
    <property type="entry name" value="Chorismate_synth_AroC_sf"/>
</dbReference>
<dbReference type="GO" id="GO:0005886">
    <property type="term" value="C:plasma membrane"/>
    <property type="evidence" value="ECO:0007669"/>
    <property type="project" value="InterPro"/>
</dbReference>
<dbReference type="SUPFAM" id="SSF103263">
    <property type="entry name" value="Chorismate synthase, AroC"/>
    <property type="match status" value="2"/>
</dbReference>
<dbReference type="Pfam" id="PF05558">
    <property type="entry name" value="DREPP"/>
    <property type="match status" value="1"/>
</dbReference>
<dbReference type="AlphaFoldDB" id="A0A5A7QUA9"/>
<keyword evidence="12" id="KW-1185">Reference proteome</keyword>
<dbReference type="CDD" id="cd07304">
    <property type="entry name" value="Chorismate_synthase"/>
    <property type="match status" value="2"/>
</dbReference>
<comment type="caution">
    <text evidence="11">The sequence shown here is derived from an EMBL/GenBank/DDBJ whole genome shotgun (WGS) entry which is preliminary data.</text>
</comment>
<reference evidence="12" key="1">
    <citation type="journal article" date="2019" name="Curr. Biol.">
        <title>Genome Sequence of Striga asiatica Provides Insight into the Evolution of Plant Parasitism.</title>
        <authorList>
            <person name="Yoshida S."/>
            <person name="Kim S."/>
            <person name="Wafula E.K."/>
            <person name="Tanskanen J."/>
            <person name="Kim Y.M."/>
            <person name="Honaas L."/>
            <person name="Yang Z."/>
            <person name="Spallek T."/>
            <person name="Conn C.E."/>
            <person name="Ichihashi Y."/>
            <person name="Cheong K."/>
            <person name="Cui S."/>
            <person name="Der J.P."/>
            <person name="Gundlach H."/>
            <person name="Jiao Y."/>
            <person name="Hori C."/>
            <person name="Ishida J.K."/>
            <person name="Kasahara H."/>
            <person name="Kiba T."/>
            <person name="Kim M.S."/>
            <person name="Koo N."/>
            <person name="Laohavisit A."/>
            <person name="Lee Y.H."/>
            <person name="Lumba S."/>
            <person name="McCourt P."/>
            <person name="Mortimer J.C."/>
            <person name="Mutuku J.M."/>
            <person name="Nomura T."/>
            <person name="Sasaki-Sekimoto Y."/>
            <person name="Seto Y."/>
            <person name="Wang Y."/>
            <person name="Wakatake T."/>
            <person name="Sakakibara H."/>
            <person name="Demura T."/>
            <person name="Yamaguchi S."/>
            <person name="Yoneyama K."/>
            <person name="Manabe R.I."/>
            <person name="Nelson D.C."/>
            <person name="Schulman A.H."/>
            <person name="Timko M.P."/>
            <person name="dePamphilis C.W."/>
            <person name="Choi D."/>
            <person name="Shirasu K."/>
        </authorList>
    </citation>
    <scope>NUCLEOTIDE SEQUENCE [LARGE SCALE GENOMIC DNA]</scope>
    <source>
        <strain evidence="12">cv. UVA1</strain>
    </source>
</reference>
<evidence type="ECO:0000256" key="10">
    <source>
        <dbReference type="SAM" id="MobiDB-lite"/>
    </source>
</evidence>
<comment type="cofactor">
    <cofactor evidence="9">
        <name>FMNH2</name>
        <dbReference type="ChEBI" id="CHEBI:57618"/>
    </cofactor>
    <text evidence="9">Reduced FMN (FMNH(2)).</text>
</comment>
<dbReference type="InterPro" id="IPR008469">
    <property type="entry name" value="DREPP"/>
</dbReference>
<dbReference type="GO" id="GO:0008652">
    <property type="term" value="P:amino acid biosynthetic process"/>
    <property type="evidence" value="ECO:0007669"/>
    <property type="project" value="UniProtKB-KW"/>
</dbReference>
<dbReference type="GO" id="GO:0005829">
    <property type="term" value="C:cytosol"/>
    <property type="evidence" value="ECO:0007669"/>
    <property type="project" value="TreeGrafter"/>
</dbReference>
<evidence type="ECO:0000313" key="11">
    <source>
        <dbReference type="EMBL" id="GER48933.1"/>
    </source>
</evidence>
<keyword evidence="7 9" id="KW-0456">Lyase</keyword>
<gene>
    <name evidence="11" type="ORF">STAS_26141</name>
</gene>
<evidence type="ECO:0000256" key="4">
    <source>
        <dbReference type="ARBA" id="ARBA00013036"/>
    </source>
</evidence>
<evidence type="ECO:0000256" key="5">
    <source>
        <dbReference type="ARBA" id="ARBA00022605"/>
    </source>
</evidence>
<comment type="pathway">
    <text evidence="2 9">Metabolic intermediate biosynthesis; chorismate biosynthesis; chorismate from D-erythrose 4-phosphate and phosphoenolpyruvate: step 7/7.</text>
</comment>
<keyword evidence="6 9" id="KW-0057">Aromatic amino acid biosynthesis</keyword>
<dbReference type="Pfam" id="PF01264">
    <property type="entry name" value="Chorismate_synt"/>
    <property type="match status" value="2"/>
</dbReference>
<feature type="region of interest" description="Disordered" evidence="10">
    <location>
        <begin position="1044"/>
        <end position="1101"/>
    </location>
</feature>
<dbReference type="NCBIfam" id="NF003793">
    <property type="entry name" value="PRK05382.1"/>
    <property type="match status" value="2"/>
</dbReference>
<evidence type="ECO:0000313" key="12">
    <source>
        <dbReference type="Proteomes" id="UP000325081"/>
    </source>
</evidence>
<dbReference type="PROSITE" id="PS00789">
    <property type="entry name" value="CHORISMATE_SYNTHASE_3"/>
    <property type="match status" value="2"/>
</dbReference>
<evidence type="ECO:0000256" key="8">
    <source>
        <dbReference type="ARBA" id="ARBA00053861"/>
    </source>
</evidence>
<dbReference type="FunFam" id="3.60.150.10:FF:000003">
    <property type="entry name" value="Chorismate synthase"/>
    <property type="match status" value="2"/>
</dbReference>
<dbReference type="GO" id="GO:0009423">
    <property type="term" value="P:chorismate biosynthetic process"/>
    <property type="evidence" value="ECO:0007669"/>
    <property type="project" value="UniProtKB-UniPathway"/>
</dbReference>
<dbReference type="PROSITE" id="PS00788">
    <property type="entry name" value="CHORISMATE_SYNTHASE_2"/>
    <property type="match status" value="2"/>
</dbReference>
<evidence type="ECO:0000256" key="7">
    <source>
        <dbReference type="ARBA" id="ARBA00023239"/>
    </source>
</evidence>
<dbReference type="UniPathway" id="UPA00053">
    <property type="reaction ID" value="UER00090"/>
</dbReference>
<dbReference type="InterPro" id="IPR000453">
    <property type="entry name" value="Chorismate_synth"/>
</dbReference>
<dbReference type="GO" id="GO:0004107">
    <property type="term" value="F:chorismate synthase activity"/>
    <property type="evidence" value="ECO:0007669"/>
    <property type="project" value="UniProtKB-EC"/>
</dbReference>
<comment type="similarity">
    <text evidence="3 9">Belongs to the chorismate synthase family.</text>
</comment>
<dbReference type="InterPro" id="IPR020541">
    <property type="entry name" value="Chorismate_synthase_CS"/>
</dbReference>
<evidence type="ECO:0000256" key="9">
    <source>
        <dbReference type="RuleBase" id="RU000605"/>
    </source>
</evidence>